<comment type="caution">
    <text evidence="2">The sequence shown here is derived from an EMBL/GenBank/DDBJ whole genome shotgun (WGS) entry which is preliminary data.</text>
</comment>
<evidence type="ECO:0000313" key="2">
    <source>
        <dbReference type="EMBL" id="KAK0546693.1"/>
    </source>
</evidence>
<dbReference type="AlphaFoldDB" id="A0AAN6GLZ8"/>
<gene>
    <name evidence="2" type="ORF">OC846_005161</name>
</gene>
<feature type="compositionally biased region" description="Basic and acidic residues" evidence="1">
    <location>
        <begin position="182"/>
        <end position="192"/>
    </location>
</feature>
<evidence type="ECO:0000256" key="1">
    <source>
        <dbReference type="SAM" id="MobiDB-lite"/>
    </source>
</evidence>
<accession>A0AAN6GLZ8</accession>
<feature type="region of interest" description="Disordered" evidence="1">
    <location>
        <begin position="162"/>
        <end position="192"/>
    </location>
</feature>
<reference evidence="2" key="1">
    <citation type="journal article" date="2023" name="PhytoFront">
        <title>Draft Genome Resources of Seven Strains of Tilletia horrida, Causal Agent of Kernel Smut of Rice.</title>
        <authorList>
            <person name="Khanal S."/>
            <person name="Antony Babu S."/>
            <person name="Zhou X.G."/>
        </authorList>
    </citation>
    <scope>NUCLEOTIDE SEQUENCE</scope>
    <source>
        <strain evidence="2">TX6</strain>
    </source>
</reference>
<keyword evidence="3" id="KW-1185">Reference proteome</keyword>
<dbReference type="EMBL" id="JAPDMZ010000184">
    <property type="protein sequence ID" value="KAK0546693.1"/>
    <property type="molecule type" value="Genomic_DNA"/>
</dbReference>
<name>A0AAN6GLZ8_9BASI</name>
<evidence type="ECO:0000313" key="3">
    <source>
        <dbReference type="Proteomes" id="UP001176517"/>
    </source>
</evidence>
<proteinExistence type="predicted"/>
<protein>
    <submittedName>
        <fullName evidence="2">Uncharacterized protein</fullName>
    </submittedName>
</protein>
<sequence length="192" mass="20341">MLDAAPAAEELQTTWDGYPTGDEAPAISLGLKHYRQALDSGRRISSSRTTQEENGSKPSSSAHHHGIPLSIVVRILKASWIADGTWPVAGCDATDQQTSVVLPGSQSKENNVIRIPRSIHPSAELIKGKPLAILSATPEPGPVARPDPTPSQVAQAYRHRGIFVPDPSPACNSDEEGPAAEAQDKADDSAEE</sequence>
<feature type="region of interest" description="Disordered" evidence="1">
    <location>
        <begin position="40"/>
        <end position="64"/>
    </location>
</feature>
<organism evidence="2 3">
    <name type="scientific">Tilletia horrida</name>
    <dbReference type="NCBI Taxonomy" id="155126"/>
    <lineage>
        <taxon>Eukaryota</taxon>
        <taxon>Fungi</taxon>
        <taxon>Dikarya</taxon>
        <taxon>Basidiomycota</taxon>
        <taxon>Ustilaginomycotina</taxon>
        <taxon>Exobasidiomycetes</taxon>
        <taxon>Tilletiales</taxon>
        <taxon>Tilletiaceae</taxon>
        <taxon>Tilletia</taxon>
    </lineage>
</organism>
<dbReference type="Proteomes" id="UP001176517">
    <property type="component" value="Unassembled WGS sequence"/>
</dbReference>